<dbReference type="GO" id="GO:0006633">
    <property type="term" value="P:fatty acid biosynthetic process"/>
    <property type="evidence" value="ECO:0007669"/>
    <property type="project" value="UniProtKB-KW"/>
</dbReference>
<dbReference type="InterPro" id="IPR001095">
    <property type="entry name" value="Acetyl_CoA_COase_a_su"/>
</dbReference>
<dbReference type="UniPathway" id="UPA00655">
    <property type="reaction ID" value="UER00711"/>
</dbReference>
<evidence type="ECO:0000256" key="4">
    <source>
        <dbReference type="ARBA" id="ARBA00022741"/>
    </source>
</evidence>
<keyword evidence="5 10" id="KW-0276">Fatty acid metabolism</keyword>
<dbReference type="SUPFAM" id="SSF52096">
    <property type="entry name" value="ClpP/crotonase"/>
    <property type="match status" value="1"/>
</dbReference>
<dbReference type="Gene3D" id="3.90.226.10">
    <property type="entry name" value="2-enoyl-CoA Hydratase, Chain A, domain 1"/>
    <property type="match status" value="1"/>
</dbReference>
<feature type="domain" description="CoA carboxyltransferase C-terminal" evidence="11">
    <location>
        <begin position="31"/>
        <end position="288"/>
    </location>
</feature>
<keyword evidence="8 10" id="KW-0275">Fatty acid biosynthesis</keyword>
<protein>
    <recommendedName>
        <fullName evidence="10">Acetyl-coenzyme A carboxylase carboxyl transferase subunit alpha</fullName>
        <shortName evidence="10">ACCase subunit alpha</shortName>
        <shortName evidence="10">Acetyl-CoA carboxylase carboxyltransferase subunit alpha</shortName>
        <ecNumber evidence="10">2.1.3.15</ecNumber>
    </recommendedName>
</protein>
<dbReference type="Proteomes" id="UP000051373">
    <property type="component" value="Unassembled WGS sequence"/>
</dbReference>
<dbReference type="NCBIfam" id="TIGR00513">
    <property type="entry name" value="accA"/>
    <property type="match status" value="1"/>
</dbReference>
<comment type="subunit">
    <text evidence="10">Acetyl-CoA carboxylase is a heterohexamer composed of biotin carboxyl carrier protein (AccB), biotin carboxylase (AccC) and two subunits each of ACCase subunit alpha (AccA) and ACCase subunit beta (AccD).</text>
</comment>
<comment type="caution">
    <text evidence="12">The sequence shown here is derived from an EMBL/GenBank/DDBJ whole genome shotgun (WGS) entry which is preliminary data.</text>
</comment>
<evidence type="ECO:0000313" key="12">
    <source>
        <dbReference type="EMBL" id="KPK63628.1"/>
    </source>
</evidence>
<dbReference type="GO" id="GO:0016743">
    <property type="term" value="F:carboxyl- or carbamoyltransferase activity"/>
    <property type="evidence" value="ECO:0007669"/>
    <property type="project" value="UniProtKB-UniRule"/>
</dbReference>
<keyword evidence="10" id="KW-0963">Cytoplasm</keyword>
<dbReference type="InterPro" id="IPR029045">
    <property type="entry name" value="ClpP/crotonase-like_dom_sf"/>
</dbReference>
<dbReference type="GO" id="GO:2001295">
    <property type="term" value="P:malonyl-CoA biosynthetic process"/>
    <property type="evidence" value="ECO:0007669"/>
    <property type="project" value="UniProtKB-UniRule"/>
</dbReference>
<evidence type="ECO:0000259" key="11">
    <source>
        <dbReference type="PROSITE" id="PS50989"/>
    </source>
</evidence>
<evidence type="ECO:0000256" key="3">
    <source>
        <dbReference type="ARBA" id="ARBA00022679"/>
    </source>
</evidence>
<keyword evidence="2 10" id="KW-0444">Lipid biosynthesis</keyword>
<dbReference type="NCBIfam" id="NF004344">
    <property type="entry name" value="PRK05724.1"/>
    <property type="match status" value="1"/>
</dbReference>
<reference evidence="12 13" key="1">
    <citation type="journal article" date="2015" name="Microbiome">
        <title>Genomic resolution of linkages in carbon, nitrogen, and sulfur cycling among widespread estuary sediment bacteria.</title>
        <authorList>
            <person name="Baker B.J."/>
            <person name="Lazar C.S."/>
            <person name="Teske A.P."/>
            <person name="Dick G.J."/>
        </authorList>
    </citation>
    <scope>NUCLEOTIDE SEQUENCE [LARGE SCALE GENOMIC DNA]</scope>
    <source>
        <strain evidence="12">SM23_42</strain>
    </source>
</reference>
<dbReference type="GO" id="GO:0003989">
    <property type="term" value="F:acetyl-CoA carboxylase activity"/>
    <property type="evidence" value="ECO:0007669"/>
    <property type="project" value="InterPro"/>
</dbReference>
<evidence type="ECO:0000256" key="7">
    <source>
        <dbReference type="ARBA" id="ARBA00023098"/>
    </source>
</evidence>
<dbReference type="GO" id="GO:0005524">
    <property type="term" value="F:ATP binding"/>
    <property type="evidence" value="ECO:0007669"/>
    <property type="project" value="UniProtKB-KW"/>
</dbReference>
<evidence type="ECO:0000256" key="6">
    <source>
        <dbReference type="ARBA" id="ARBA00022840"/>
    </source>
</evidence>
<evidence type="ECO:0000313" key="13">
    <source>
        <dbReference type="Proteomes" id="UP000051373"/>
    </source>
</evidence>
<evidence type="ECO:0000256" key="5">
    <source>
        <dbReference type="ARBA" id="ARBA00022832"/>
    </source>
</evidence>
<dbReference type="PRINTS" id="PR01069">
    <property type="entry name" value="ACCCTRFRASEA"/>
</dbReference>
<dbReference type="EC" id="2.1.3.15" evidence="10"/>
<dbReference type="Pfam" id="PF03255">
    <property type="entry name" value="ACCA"/>
    <property type="match status" value="1"/>
</dbReference>
<comment type="pathway">
    <text evidence="1 10">Lipid metabolism; malonyl-CoA biosynthesis; malonyl-CoA from acetyl-CoA: step 1/1.</text>
</comment>
<evidence type="ECO:0000256" key="8">
    <source>
        <dbReference type="ARBA" id="ARBA00023160"/>
    </source>
</evidence>
<comment type="similarity">
    <text evidence="10">Belongs to the AccA family.</text>
</comment>
<evidence type="ECO:0000256" key="10">
    <source>
        <dbReference type="HAMAP-Rule" id="MF_00823"/>
    </source>
</evidence>
<sequence length="313" mass="34858">MNGIWLDFERPIVELEKKIGELKGLKGVDEEIKRLKAQAEKLKKSIYSNLTRWQRVQLARHPRRPYPLDIIELITEDFVELHGDRRFADDYAIVSGICKIEQHRLAIVGHQKGRDTKEKIKRNFGMPHPEGYRKALRVMKLAAKFGLPVVTMVDTPGAYPGVGAEERGQAEAIATNLFECSTLPTPILVIILGEGGSGGALAIAIGDRILIMENATYSVITPEGCASILWRDATRNKEAAEALRITAQDMQQMQIVDGIIPEPVGGAHMDYETTARNIKSAIMKNMDELVAVPISELIDARIQKFRAMGVYKS</sequence>
<dbReference type="PANTHER" id="PTHR42853:SF3">
    <property type="entry name" value="ACETYL-COENZYME A CARBOXYLASE CARBOXYL TRANSFERASE SUBUNIT ALPHA, CHLOROPLASTIC"/>
    <property type="match status" value="1"/>
</dbReference>
<keyword evidence="4 10" id="KW-0547">Nucleotide-binding</keyword>
<proteinExistence type="inferred from homology"/>
<name>A0A0S8FVH1_UNCW3</name>
<dbReference type="PANTHER" id="PTHR42853">
    <property type="entry name" value="ACETYL-COENZYME A CARBOXYLASE CARBOXYL TRANSFERASE SUBUNIT ALPHA"/>
    <property type="match status" value="1"/>
</dbReference>
<dbReference type="InterPro" id="IPR011763">
    <property type="entry name" value="COA_CT_C"/>
</dbReference>
<comment type="subcellular location">
    <subcellularLocation>
        <location evidence="10">Cytoplasm</location>
    </subcellularLocation>
</comment>
<keyword evidence="6 10" id="KW-0067">ATP-binding</keyword>
<keyword evidence="7 10" id="KW-0443">Lipid metabolism</keyword>
<dbReference type="AlphaFoldDB" id="A0A0S8FVH1"/>
<evidence type="ECO:0000256" key="2">
    <source>
        <dbReference type="ARBA" id="ARBA00022516"/>
    </source>
</evidence>
<comment type="function">
    <text evidence="10">Component of the acetyl coenzyme A carboxylase (ACC) complex. First, biotin carboxylase catalyzes the carboxylation of biotin on its carrier protein (BCCP) and then the CO(2) group is transferred by the carboxyltransferase to acetyl-CoA to form malonyl-CoA.</text>
</comment>
<dbReference type="HAMAP" id="MF_00823">
    <property type="entry name" value="AcetylCoA_CT_alpha"/>
    <property type="match status" value="1"/>
</dbReference>
<comment type="catalytic activity">
    <reaction evidence="9 10">
        <text>N(6)-carboxybiotinyl-L-lysyl-[protein] + acetyl-CoA = N(6)-biotinyl-L-lysyl-[protein] + malonyl-CoA</text>
        <dbReference type="Rhea" id="RHEA:54728"/>
        <dbReference type="Rhea" id="RHEA-COMP:10505"/>
        <dbReference type="Rhea" id="RHEA-COMP:10506"/>
        <dbReference type="ChEBI" id="CHEBI:57288"/>
        <dbReference type="ChEBI" id="CHEBI:57384"/>
        <dbReference type="ChEBI" id="CHEBI:83144"/>
        <dbReference type="ChEBI" id="CHEBI:83145"/>
        <dbReference type="EC" id="2.1.3.15"/>
    </reaction>
</comment>
<dbReference type="EMBL" id="LJUJ01000010">
    <property type="protein sequence ID" value="KPK63628.1"/>
    <property type="molecule type" value="Genomic_DNA"/>
</dbReference>
<gene>
    <name evidence="10" type="primary">accA</name>
    <name evidence="12" type="ORF">AMJ83_06305</name>
</gene>
<keyword evidence="3 10" id="KW-0808">Transferase</keyword>
<dbReference type="PROSITE" id="PS50989">
    <property type="entry name" value="COA_CT_CTER"/>
    <property type="match status" value="1"/>
</dbReference>
<evidence type="ECO:0000256" key="9">
    <source>
        <dbReference type="ARBA" id="ARBA00049152"/>
    </source>
</evidence>
<organism evidence="12 13">
    <name type="scientific">candidate division WOR_3 bacterium SM23_42</name>
    <dbReference type="NCBI Taxonomy" id="1703779"/>
    <lineage>
        <taxon>Bacteria</taxon>
        <taxon>Bacteria division WOR-3</taxon>
    </lineage>
</organism>
<dbReference type="PATRIC" id="fig|1703779.3.peg.1619"/>
<accession>A0A0S8FVH1</accession>
<evidence type="ECO:0000256" key="1">
    <source>
        <dbReference type="ARBA" id="ARBA00004956"/>
    </source>
</evidence>
<dbReference type="GO" id="GO:0009317">
    <property type="term" value="C:acetyl-CoA carboxylase complex"/>
    <property type="evidence" value="ECO:0007669"/>
    <property type="project" value="InterPro"/>
</dbReference>
<dbReference type="NCBIfam" id="NF041504">
    <property type="entry name" value="AccA_sub"/>
    <property type="match status" value="1"/>
</dbReference>
<dbReference type="STRING" id="1703779.AMJ83_06305"/>